<evidence type="ECO:0000313" key="4">
    <source>
        <dbReference type="WBParaSite" id="SSLN_0000850401-mRNA-1"/>
    </source>
</evidence>
<evidence type="ECO:0000256" key="1">
    <source>
        <dbReference type="SAM" id="Phobius"/>
    </source>
</evidence>
<evidence type="ECO:0000313" key="3">
    <source>
        <dbReference type="Proteomes" id="UP000275846"/>
    </source>
</evidence>
<name>A0A183SVD2_SCHSO</name>
<keyword evidence="1" id="KW-1133">Transmembrane helix</keyword>
<dbReference type="EMBL" id="UYSU01034516">
    <property type="protein sequence ID" value="VDL94565.1"/>
    <property type="molecule type" value="Genomic_DNA"/>
</dbReference>
<evidence type="ECO:0000313" key="2">
    <source>
        <dbReference type="EMBL" id="VDL94565.1"/>
    </source>
</evidence>
<dbReference type="Proteomes" id="UP000275846">
    <property type="component" value="Unassembled WGS sequence"/>
</dbReference>
<keyword evidence="3" id="KW-1185">Reference proteome</keyword>
<protein>
    <submittedName>
        <fullName evidence="4">Secreted protein</fullName>
    </submittedName>
</protein>
<feature type="transmembrane region" description="Helical" evidence="1">
    <location>
        <begin position="6"/>
        <end position="33"/>
    </location>
</feature>
<organism evidence="4">
    <name type="scientific">Schistocephalus solidus</name>
    <name type="common">Tapeworm</name>
    <dbReference type="NCBI Taxonomy" id="70667"/>
    <lineage>
        <taxon>Eukaryota</taxon>
        <taxon>Metazoa</taxon>
        <taxon>Spiralia</taxon>
        <taxon>Lophotrochozoa</taxon>
        <taxon>Platyhelminthes</taxon>
        <taxon>Cestoda</taxon>
        <taxon>Eucestoda</taxon>
        <taxon>Diphyllobothriidea</taxon>
        <taxon>Diphyllobothriidae</taxon>
        <taxon>Schistocephalus</taxon>
    </lineage>
</organism>
<reference evidence="2 3" key="2">
    <citation type="submission" date="2018-11" db="EMBL/GenBank/DDBJ databases">
        <authorList>
            <consortium name="Pathogen Informatics"/>
        </authorList>
    </citation>
    <scope>NUCLEOTIDE SEQUENCE [LARGE SCALE GENOMIC DNA]</scope>
    <source>
        <strain evidence="2 3">NST_G2</strain>
    </source>
</reference>
<accession>A0A183SVD2</accession>
<proteinExistence type="predicted"/>
<keyword evidence="1" id="KW-0472">Membrane</keyword>
<gene>
    <name evidence="2" type="ORF">SSLN_LOCUS8180</name>
</gene>
<keyword evidence="1" id="KW-0812">Transmembrane</keyword>
<sequence length="177" mass="18304">MPYQVAPYIIVFAAFTFCTPGTMRLATVLTLCLTNILIIPILSTDAPQSTPMSGAVGTVSEDTFGVTSGPAVEPGGSEALMAQSDAVAANTLTTDPLIKADGPLVTEAPVEEVPLDHFFSEAPIAKEGEVDNAVDGIPLDDVDLSVDAAADIDTASFDDQVAGFTFGPSLENQVIDL</sequence>
<dbReference type="OrthoDB" id="6262975at2759"/>
<dbReference type="AlphaFoldDB" id="A0A183SVD2"/>
<reference evidence="4" key="1">
    <citation type="submission" date="2016-06" db="UniProtKB">
        <authorList>
            <consortium name="WormBaseParasite"/>
        </authorList>
    </citation>
    <scope>IDENTIFICATION</scope>
</reference>
<dbReference type="WBParaSite" id="SSLN_0000850401-mRNA-1">
    <property type="protein sequence ID" value="SSLN_0000850401-mRNA-1"/>
    <property type="gene ID" value="SSLN_0000850401"/>
</dbReference>